<dbReference type="InterPro" id="IPR050738">
    <property type="entry name" value="Sulfatase"/>
</dbReference>
<dbReference type="STRING" id="113226.A0A139IAB3"/>
<proteinExistence type="inferred from homology"/>
<dbReference type="Pfam" id="PF00884">
    <property type="entry name" value="Sulfatase"/>
    <property type="match status" value="1"/>
</dbReference>
<comment type="caution">
    <text evidence="4">The sequence shown here is derived from an EMBL/GenBank/DDBJ whole genome shotgun (WGS) entry which is preliminary data.</text>
</comment>
<dbReference type="PANTHER" id="PTHR42693">
    <property type="entry name" value="ARYLSULFATASE FAMILY MEMBER"/>
    <property type="match status" value="1"/>
</dbReference>
<dbReference type="InterPro" id="IPR017850">
    <property type="entry name" value="Alkaline_phosphatase_core_sf"/>
</dbReference>
<organism evidence="4 5">
    <name type="scientific">Pseudocercospora musae</name>
    <dbReference type="NCBI Taxonomy" id="113226"/>
    <lineage>
        <taxon>Eukaryota</taxon>
        <taxon>Fungi</taxon>
        <taxon>Dikarya</taxon>
        <taxon>Ascomycota</taxon>
        <taxon>Pezizomycotina</taxon>
        <taxon>Dothideomycetes</taxon>
        <taxon>Dothideomycetidae</taxon>
        <taxon>Mycosphaerellales</taxon>
        <taxon>Mycosphaerellaceae</taxon>
        <taxon>Pseudocercospora</taxon>
    </lineage>
</organism>
<dbReference type="GO" id="GO:0004065">
    <property type="term" value="F:arylsulfatase activity"/>
    <property type="evidence" value="ECO:0007669"/>
    <property type="project" value="TreeGrafter"/>
</dbReference>
<gene>
    <name evidence="4" type="ORF">AC579_6479</name>
</gene>
<dbReference type="CDD" id="cd16027">
    <property type="entry name" value="SGSH"/>
    <property type="match status" value="1"/>
</dbReference>
<evidence type="ECO:0000313" key="5">
    <source>
        <dbReference type="Proteomes" id="UP000073492"/>
    </source>
</evidence>
<evidence type="ECO:0000256" key="2">
    <source>
        <dbReference type="ARBA" id="ARBA00022801"/>
    </source>
</evidence>
<dbReference type="SUPFAM" id="SSF53649">
    <property type="entry name" value="Alkaline phosphatase-like"/>
    <property type="match status" value="1"/>
</dbReference>
<keyword evidence="5" id="KW-1185">Reference proteome</keyword>
<evidence type="ECO:0000313" key="4">
    <source>
        <dbReference type="EMBL" id="KXT11691.1"/>
    </source>
</evidence>
<reference evidence="4 5" key="1">
    <citation type="submission" date="2015-07" db="EMBL/GenBank/DDBJ databases">
        <title>Comparative genomics of the Sigatoka disease complex on banana suggests a link between parallel evolutionary changes in Pseudocercospora fijiensis and Pseudocercospora eumusae and increased virulence on the banana host.</title>
        <authorList>
            <person name="Chang T.-C."/>
            <person name="Salvucci A."/>
            <person name="Crous P.W."/>
            <person name="Stergiopoulos I."/>
        </authorList>
    </citation>
    <scope>NUCLEOTIDE SEQUENCE [LARGE SCALE GENOMIC DNA]</scope>
    <source>
        <strain evidence="4 5">CBS 116634</strain>
    </source>
</reference>
<protein>
    <recommendedName>
        <fullName evidence="3">Sulfatase N-terminal domain-containing protein</fullName>
    </recommendedName>
</protein>
<dbReference type="OrthoDB" id="103349at2759"/>
<comment type="similarity">
    <text evidence="1">Belongs to the sulfatase family.</text>
</comment>
<dbReference type="EMBL" id="LFZO01000186">
    <property type="protein sequence ID" value="KXT11691.1"/>
    <property type="molecule type" value="Genomic_DNA"/>
</dbReference>
<dbReference type="InterPro" id="IPR000917">
    <property type="entry name" value="Sulfatase_N"/>
</dbReference>
<evidence type="ECO:0000256" key="1">
    <source>
        <dbReference type="ARBA" id="ARBA00008779"/>
    </source>
</evidence>
<feature type="domain" description="Sulfatase N-terminal" evidence="3">
    <location>
        <begin position="24"/>
        <end position="309"/>
    </location>
</feature>
<sequence>MEQATMPSDNNSNNNESGDIKSRKNILLLIADDLGLNFVGVYGNQTIKTPHLDHLASRSSLFTHAFASTASCSGSRSTIYTGLHTHENGQYGLNWFRSHFQTFDHVDSAPALFNHAGYKTGIVGKIHVGPENVYPWAMREESETRDVRWNAQRSEAFFEAAKKEDRPFFLTVGFIDPHRDIAARGQFGNETEALESPEVDEDEVELPHWITDLPETRQEFVEYYKAIHRTDAGVGMILEALERQGLADSTLVVFTSDNGPPFLNSKTTLYDAGIHLPLIVRVPGSKPGVKNPNMVSFVDIVPTFLDWAELDLDFRLPESRSPQRRGRSFLDMVDVEEELTGDRWQQEIFGSHTFHEMQNYWPTRVLRTKRYKYHRNVAWRLDFPFAADLYASLSFDGIRKMEPEAMVGKRSLKSYLFRPAEELYGLEQDPEEINNLASDESHNALLLRMREKVSEWQKLTGDLWLYRDGQSVTVLTRYANDGLQVPDRLDFDTDDPAAVGIPATKHLDVDAYSRGIGKFMPTR</sequence>
<dbReference type="Gene3D" id="3.40.720.10">
    <property type="entry name" value="Alkaline Phosphatase, subunit A"/>
    <property type="match status" value="1"/>
</dbReference>
<evidence type="ECO:0000259" key="3">
    <source>
        <dbReference type="Pfam" id="PF00884"/>
    </source>
</evidence>
<dbReference type="Proteomes" id="UP000073492">
    <property type="component" value="Unassembled WGS sequence"/>
</dbReference>
<dbReference type="AlphaFoldDB" id="A0A139IAB3"/>
<dbReference type="PANTHER" id="PTHR42693:SF53">
    <property type="entry name" value="ENDO-4-O-SULFATASE"/>
    <property type="match status" value="1"/>
</dbReference>
<accession>A0A139IAB3</accession>
<keyword evidence="2" id="KW-0378">Hydrolase</keyword>
<name>A0A139IAB3_9PEZI</name>